<gene>
    <name evidence="3" type="ORF">V1264_004561</name>
</gene>
<name>A0AAN9B1Z2_9CAEN</name>
<dbReference type="PROSITE" id="PS50878">
    <property type="entry name" value="RT_POL"/>
    <property type="match status" value="1"/>
</dbReference>
<comment type="caution">
    <text evidence="3">The sequence shown here is derived from an EMBL/GenBank/DDBJ whole genome shotgun (WGS) entry which is preliminary data.</text>
</comment>
<dbReference type="SUPFAM" id="SSF56672">
    <property type="entry name" value="DNA/RNA polymerases"/>
    <property type="match status" value="1"/>
</dbReference>
<dbReference type="InterPro" id="IPR000477">
    <property type="entry name" value="RT_dom"/>
</dbReference>
<dbReference type="PANTHER" id="PTHR33064">
    <property type="entry name" value="POL PROTEIN"/>
    <property type="match status" value="1"/>
</dbReference>
<proteinExistence type="predicted"/>
<evidence type="ECO:0000256" key="1">
    <source>
        <dbReference type="SAM" id="MobiDB-lite"/>
    </source>
</evidence>
<protein>
    <recommendedName>
        <fullName evidence="2">Reverse transcriptase domain-containing protein</fullName>
    </recommendedName>
</protein>
<dbReference type="InterPro" id="IPR043502">
    <property type="entry name" value="DNA/RNA_pol_sf"/>
</dbReference>
<dbReference type="Pfam" id="PF00078">
    <property type="entry name" value="RVT_1"/>
    <property type="match status" value="1"/>
</dbReference>
<dbReference type="EMBL" id="JBAMIC010000013">
    <property type="protein sequence ID" value="KAK7097613.1"/>
    <property type="molecule type" value="Genomic_DNA"/>
</dbReference>
<organism evidence="3 4">
    <name type="scientific">Littorina saxatilis</name>
    <dbReference type="NCBI Taxonomy" id="31220"/>
    <lineage>
        <taxon>Eukaryota</taxon>
        <taxon>Metazoa</taxon>
        <taxon>Spiralia</taxon>
        <taxon>Lophotrochozoa</taxon>
        <taxon>Mollusca</taxon>
        <taxon>Gastropoda</taxon>
        <taxon>Caenogastropoda</taxon>
        <taxon>Littorinimorpha</taxon>
        <taxon>Littorinoidea</taxon>
        <taxon>Littorinidae</taxon>
        <taxon>Littorina</taxon>
    </lineage>
</organism>
<dbReference type="InterPro" id="IPR043128">
    <property type="entry name" value="Rev_trsase/Diguanyl_cyclase"/>
</dbReference>
<feature type="domain" description="Reverse transcriptase" evidence="2">
    <location>
        <begin position="1"/>
        <end position="67"/>
    </location>
</feature>
<reference evidence="3 4" key="1">
    <citation type="submission" date="2024-02" db="EMBL/GenBank/DDBJ databases">
        <title>Chromosome-scale genome assembly of the rough periwinkle Littorina saxatilis.</title>
        <authorList>
            <person name="De Jode A."/>
            <person name="Faria R."/>
            <person name="Formenti G."/>
            <person name="Sims Y."/>
            <person name="Smith T.P."/>
            <person name="Tracey A."/>
            <person name="Wood J.M.D."/>
            <person name="Zagrodzka Z.B."/>
            <person name="Johannesson K."/>
            <person name="Butlin R.K."/>
            <person name="Leder E.H."/>
        </authorList>
    </citation>
    <scope>NUCLEOTIDE SEQUENCE [LARGE SCALE GENOMIC DNA]</scope>
    <source>
        <strain evidence="3">Snail1</strain>
        <tissue evidence="3">Muscle</tissue>
    </source>
</reference>
<accession>A0AAN9B1Z2</accession>
<feature type="compositionally biased region" description="Polar residues" evidence="1">
    <location>
        <begin position="137"/>
        <end position="151"/>
    </location>
</feature>
<sequence length="151" mass="16835">METVFSDMNLVELIIFLDDILVHAQSLEELEERTVKVLERLRKFNLKLDPAKCIFGATEIRHLGYLISEGTIRPDPEKLAAVTSWPKPTTVKGVKSFVGFAGFYRRFINDFASLAKPLNDLTVGYVPAKCQKKTGSKKPSLSLSSDFPSVG</sequence>
<evidence type="ECO:0000313" key="3">
    <source>
        <dbReference type="EMBL" id="KAK7097613.1"/>
    </source>
</evidence>
<dbReference type="AlphaFoldDB" id="A0AAN9B1Z2"/>
<feature type="region of interest" description="Disordered" evidence="1">
    <location>
        <begin position="132"/>
        <end position="151"/>
    </location>
</feature>
<dbReference type="Proteomes" id="UP001374579">
    <property type="component" value="Unassembled WGS sequence"/>
</dbReference>
<dbReference type="PANTHER" id="PTHR33064:SF37">
    <property type="entry name" value="RIBONUCLEASE H"/>
    <property type="match status" value="1"/>
</dbReference>
<dbReference type="InterPro" id="IPR051320">
    <property type="entry name" value="Viral_Replic_Matur_Polypro"/>
</dbReference>
<evidence type="ECO:0000259" key="2">
    <source>
        <dbReference type="PROSITE" id="PS50878"/>
    </source>
</evidence>
<dbReference type="Gene3D" id="3.30.70.270">
    <property type="match status" value="2"/>
</dbReference>
<evidence type="ECO:0000313" key="4">
    <source>
        <dbReference type="Proteomes" id="UP001374579"/>
    </source>
</evidence>
<keyword evidence="4" id="KW-1185">Reference proteome</keyword>